<gene>
    <name evidence="7" type="ORF">D4Z93_05535</name>
</gene>
<protein>
    <submittedName>
        <fullName evidence="7">Anion permease</fullName>
    </submittedName>
</protein>
<dbReference type="OrthoDB" id="9779554at2"/>
<organism evidence="7 8">
    <name type="scientific">Clostridium fermenticellae</name>
    <dbReference type="NCBI Taxonomy" id="2068654"/>
    <lineage>
        <taxon>Bacteria</taxon>
        <taxon>Bacillati</taxon>
        <taxon>Bacillota</taxon>
        <taxon>Clostridia</taxon>
        <taxon>Eubacteriales</taxon>
        <taxon>Clostridiaceae</taxon>
        <taxon>Clostridium</taxon>
    </lineage>
</organism>
<keyword evidence="5 6" id="KW-0472">Membrane</keyword>
<name>A0A386H382_9CLOT</name>
<evidence type="ECO:0000256" key="1">
    <source>
        <dbReference type="ARBA" id="ARBA00004141"/>
    </source>
</evidence>
<dbReference type="GO" id="GO:0035435">
    <property type="term" value="P:phosphate ion transmembrane transport"/>
    <property type="evidence" value="ECO:0007669"/>
    <property type="project" value="TreeGrafter"/>
</dbReference>
<evidence type="ECO:0000256" key="4">
    <source>
        <dbReference type="ARBA" id="ARBA00022989"/>
    </source>
</evidence>
<accession>A0A386H382</accession>
<evidence type="ECO:0000256" key="3">
    <source>
        <dbReference type="ARBA" id="ARBA00022692"/>
    </source>
</evidence>
<dbReference type="Pfam" id="PF01384">
    <property type="entry name" value="PHO4"/>
    <property type="match status" value="1"/>
</dbReference>
<feature type="transmembrane region" description="Helical" evidence="6">
    <location>
        <begin position="6"/>
        <end position="25"/>
    </location>
</feature>
<dbReference type="InterPro" id="IPR001204">
    <property type="entry name" value="Phos_transporter"/>
</dbReference>
<dbReference type="Proteomes" id="UP000266301">
    <property type="component" value="Chromosome"/>
</dbReference>
<dbReference type="PANTHER" id="PTHR11101:SF80">
    <property type="entry name" value="PHOSPHATE TRANSPORTER"/>
    <property type="match status" value="1"/>
</dbReference>
<dbReference type="RefSeq" id="WP_119971101.1">
    <property type="nucleotide sequence ID" value="NZ_CP032416.1"/>
</dbReference>
<feature type="transmembrane region" description="Helical" evidence="6">
    <location>
        <begin position="136"/>
        <end position="161"/>
    </location>
</feature>
<dbReference type="PANTHER" id="PTHR11101">
    <property type="entry name" value="PHOSPHATE TRANSPORTER"/>
    <property type="match status" value="1"/>
</dbReference>
<comment type="subcellular location">
    <subcellularLocation>
        <location evidence="1">Membrane</location>
        <topology evidence="1">Multi-pass membrane protein</topology>
    </subcellularLocation>
</comment>
<evidence type="ECO:0000256" key="2">
    <source>
        <dbReference type="ARBA" id="ARBA00022448"/>
    </source>
</evidence>
<keyword evidence="3 6" id="KW-0812">Transmembrane</keyword>
<keyword evidence="4 6" id="KW-1133">Transmembrane helix</keyword>
<keyword evidence="8" id="KW-1185">Reference proteome</keyword>
<keyword evidence="2" id="KW-0813">Transport</keyword>
<evidence type="ECO:0000256" key="5">
    <source>
        <dbReference type="ARBA" id="ARBA00023136"/>
    </source>
</evidence>
<dbReference type="KEGG" id="cfer:D4Z93_05535"/>
<reference evidence="7 8" key="1">
    <citation type="journal article" date="2019" name="Int. J. Syst. Evol. Microbiol.">
        <title>Clostridium fermenticellae sp. nov., isolated from the mud in a fermentation cellar for the production of the Chinese liquor, baijiu.</title>
        <authorList>
            <person name="Xu P.X."/>
            <person name="Chai L.J."/>
            <person name="Qiu T."/>
            <person name="Zhang X.J."/>
            <person name="Lu Z.M."/>
            <person name="Xiao C."/>
            <person name="Wang S.T."/>
            <person name="Shen C.H."/>
            <person name="Shi J.S."/>
            <person name="Xu Z.H."/>
        </authorList>
    </citation>
    <scope>NUCLEOTIDE SEQUENCE [LARGE SCALE GENOMIC DNA]</scope>
    <source>
        <strain evidence="7 8">JN500901</strain>
    </source>
</reference>
<evidence type="ECO:0000256" key="6">
    <source>
        <dbReference type="SAM" id="Phobius"/>
    </source>
</evidence>
<proteinExistence type="predicted"/>
<dbReference type="GO" id="GO:0005315">
    <property type="term" value="F:phosphate transmembrane transporter activity"/>
    <property type="evidence" value="ECO:0007669"/>
    <property type="project" value="InterPro"/>
</dbReference>
<feature type="transmembrane region" description="Helical" evidence="6">
    <location>
        <begin position="37"/>
        <end position="61"/>
    </location>
</feature>
<evidence type="ECO:0000313" key="7">
    <source>
        <dbReference type="EMBL" id="AYD40003.1"/>
    </source>
</evidence>
<dbReference type="EMBL" id="CP032416">
    <property type="protein sequence ID" value="AYD40003.1"/>
    <property type="molecule type" value="Genomic_DNA"/>
</dbReference>
<dbReference type="AlphaFoldDB" id="A0A386H382"/>
<feature type="transmembrane region" description="Helical" evidence="6">
    <location>
        <begin position="108"/>
        <end position="130"/>
    </location>
</feature>
<feature type="transmembrane region" description="Helical" evidence="6">
    <location>
        <begin position="307"/>
        <end position="328"/>
    </location>
</feature>
<evidence type="ECO:0000313" key="8">
    <source>
        <dbReference type="Proteomes" id="UP000266301"/>
    </source>
</evidence>
<dbReference type="GO" id="GO:0016020">
    <property type="term" value="C:membrane"/>
    <property type="evidence" value="ECO:0007669"/>
    <property type="project" value="UniProtKB-SubCell"/>
</dbReference>
<sequence length="332" mass="35487">MHDTLVLTFVIIIIALIFDFINGFHDSANAIACSVSTRVLTLSQAVIMSVIMNFIGAFTSVKVAETIGSGIVDPNHIVSEVIITALIGAIIWNLITWYFGIPSSSSHALIGGLIGSAIVYKGSFAIINWATFFWKVILWLFLSPIIGFVIGFVFMTILRFILRNTTPFKVTKIFSKAQIFSGMLIALNHGGNDAQKSMGIITMALVSAGFLNHFSIPIWVKICCAVSMALGTSFGGKKIIKTMGSGMAKLAPVNGFSAEMGASAVIFTATMFHAPVSTTHIITTAIMGVGAAKRFSSVRWAVAKDIVTAWVVTIPASALISGIVIFLINSIK</sequence>
<feature type="transmembrane region" description="Helical" evidence="6">
    <location>
        <begin position="81"/>
        <end position="101"/>
    </location>
</feature>